<gene>
    <name evidence="2" type="ORF">LCR_11340</name>
</gene>
<dbReference type="NCBIfam" id="NF012002">
    <property type="entry name" value="PRK15458.1"/>
    <property type="match status" value="1"/>
</dbReference>
<comment type="caution">
    <text evidence="2">The sequence shown here is derived from an EMBL/GenBank/DDBJ whole genome shotgun (WGS) entry which is preliminary data.</text>
</comment>
<dbReference type="UniPathway" id="UPA00704">
    <property type="reaction ID" value="UER00716"/>
</dbReference>
<evidence type="ECO:0000256" key="1">
    <source>
        <dbReference type="ARBA" id="ARBA00005191"/>
    </source>
</evidence>
<dbReference type="Gene3D" id="1.10.400.20">
    <property type="entry name" value="putative tagatose 6-phosphate kinase domain like"/>
    <property type="match status" value="1"/>
</dbReference>
<organism evidence="2 3">
    <name type="scientific">Aeromonas enteropelogenes</name>
    <name type="common">Aeromonas trota</name>
    <dbReference type="NCBI Taxonomy" id="29489"/>
    <lineage>
        <taxon>Bacteria</taxon>
        <taxon>Pseudomonadati</taxon>
        <taxon>Pseudomonadota</taxon>
        <taxon>Gammaproteobacteria</taxon>
        <taxon>Aeromonadales</taxon>
        <taxon>Aeromonadaceae</taxon>
        <taxon>Aeromonas</taxon>
    </lineage>
</organism>
<dbReference type="STRING" id="29489.VL01_14675"/>
<dbReference type="RefSeq" id="WP_026457703.1">
    <property type="nucleotide sequence ID" value="NZ_JMGO02000003.1"/>
</dbReference>
<dbReference type="Gene3D" id="3.20.20.70">
    <property type="entry name" value="Aldolase class I"/>
    <property type="match status" value="1"/>
</dbReference>
<dbReference type="NCBIfam" id="TIGR02810">
    <property type="entry name" value="agaZ_gatZ"/>
    <property type="match status" value="1"/>
</dbReference>
<dbReference type="PANTHER" id="PTHR32502">
    <property type="entry name" value="N-ACETYLGALACTOSAMINE PERMEASE II COMPONENT-RELATED"/>
    <property type="match status" value="1"/>
</dbReference>
<protein>
    <submittedName>
        <fullName evidence="2">Tagatose-bisphosphate aldolase</fullName>
    </submittedName>
</protein>
<dbReference type="SUPFAM" id="SSF51569">
    <property type="entry name" value="Aldolase"/>
    <property type="match status" value="1"/>
</dbReference>
<reference evidence="2 3" key="1">
    <citation type="submission" date="2016-02" db="EMBL/GenBank/DDBJ databases">
        <title>Draft genome sequence of Aeromonas trota strain 1999lcr isolated from cerebrospinal fluid (CSF).</title>
        <authorList>
            <person name="Dallagassa C.B."/>
            <person name="Prediger K.C."/>
            <person name="Weiss V.A."/>
            <person name="Assis F.E."/>
            <person name="Baura V."/>
            <person name="Cruz L.M."/>
            <person name="Souza E.M."/>
            <person name="Pedrosa F.O."/>
            <person name="Fadel-Picheth C.M."/>
        </authorList>
    </citation>
    <scope>NUCLEOTIDE SEQUENCE [LARGE SCALE GENOMIC DNA]</scope>
    <source>
        <strain evidence="2 3">1999lcr</strain>
    </source>
</reference>
<dbReference type="OrthoDB" id="1672942at2"/>
<comment type="pathway">
    <text evidence="1">Carbohydrate metabolism; D-tagatose 6-phosphate degradation; D-glyceraldehyde 3-phosphate and glycerone phosphate from D-tagatose 6-phosphate: step 2/2.</text>
</comment>
<evidence type="ECO:0000313" key="2">
    <source>
        <dbReference type="EMBL" id="KXU80676.1"/>
    </source>
</evidence>
<dbReference type="GO" id="GO:2001059">
    <property type="term" value="P:D-tagatose 6-phosphate catabolic process"/>
    <property type="evidence" value="ECO:0007669"/>
    <property type="project" value="UniProtKB-UniPathway"/>
</dbReference>
<dbReference type="InterPro" id="IPR013785">
    <property type="entry name" value="Aldolase_TIM"/>
</dbReference>
<sequence length="431" mass="48201">MKLVQGLIERHKQGEPVGIYAVCSAHPLVLEAAMRLAATGDELLLIEATSNQVDQYGGYTGMTPADFRDHLYRLAKVCDFPVHRLMLGGDHLGPNRWQGEPADQAMAHADELIASYVAAGFKKIHLDCSMPCQGDAVPLSDELVAERAARLAWVAEETCQARFGRSDLVYVIGTEVPVPGGAHDDLVELAVTTPQAALHTLEAHRQAFARAGLNTVWSRVIGLVVQPGVEFDHTRVIDYRPEQAAPLSRMIETYPDMVFEAHSTDYQTPTACRQLVRDHFAILKVGPALTFALREALFALVAIEEELVPTYACSGLRQVMEEAMLDHPDYWRHHYHGSARECRLARGYSYSDRIRYYWPDSRVDASYARLLANLAAEPIPLPLLSQHMPLQYRKVRQGTLSANPHDLILDQVQEVLRHYEFACHPRLDPVV</sequence>
<dbReference type="InterPro" id="IPR050303">
    <property type="entry name" value="GatZ_KbaZ_carbometab"/>
</dbReference>
<dbReference type="Pfam" id="PF08013">
    <property type="entry name" value="GatZ_KbaZ-like"/>
    <property type="match status" value="1"/>
</dbReference>
<name>A0A175VIW0_AEREN</name>
<dbReference type="GO" id="GO:0005975">
    <property type="term" value="P:carbohydrate metabolic process"/>
    <property type="evidence" value="ECO:0007669"/>
    <property type="project" value="InterPro"/>
</dbReference>
<dbReference type="InterPro" id="IPR012062">
    <property type="entry name" value="GatZ/KbaZ-like"/>
</dbReference>
<dbReference type="EMBL" id="JMGO02000003">
    <property type="protein sequence ID" value="KXU80676.1"/>
    <property type="molecule type" value="Genomic_DNA"/>
</dbReference>
<dbReference type="GO" id="GO:0009401">
    <property type="term" value="P:phosphoenolpyruvate-dependent sugar phosphotransferase system"/>
    <property type="evidence" value="ECO:0007669"/>
    <property type="project" value="TreeGrafter"/>
</dbReference>
<dbReference type="GO" id="GO:0005886">
    <property type="term" value="C:plasma membrane"/>
    <property type="evidence" value="ECO:0007669"/>
    <property type="project" value="TreeGrafter"/>
</dbReference>
<accession>A0A175VIW0</accession>
<proteinExistence type="predicted"/>
<dbReference type="AlphaFoldDB" id="A0A175VIW0"/>
<dbReference type="PANTHER" id="PTHR32502:SF2">
    <property type="entry name" value="D-TAGATOSE-1,6-BISPHOSPHATE ALDOLASE SUBUNIT KBAZ"/>
    <property type="match status" value="1"/>
</dbReference>
<dbReference type="PIRSF" id="PIRSF009264">
    <property type="entry name" value="TagBP_ald_AgaZ"/>
    <property type="match status" value="1"/>
</dbReference>
<dbReference type="Proteomes" id="UP000078435">
    <property type="component" value="Unassembled WGS sequence"/>
</dbReference>
<evidence type="ECO:0000313" key="3">
    <source>
        <dbReference type="Proteomes" id="UP000078435"/>
    </source>
</evidence>